<dbReference type="Proteomes" id="UP000024942">
    <property type="component" value="Unassembled WGS sequence"/>
</dbReference>
<dbReference type="EMBL" id="ARYL01000055">
    <property type="protein sequence ID" value="KDA00710.1"/>
    <property type="molecule type" value="Genomic_DNA"/>
</dbReference>
<organism evidence="1 2">
    <name type="scientific">Hyphomonas oceanitis SCH89</name>
    <dbReference type="NCBI Taxonomy" id="1280953"/>
    <lineage>
        <taxon>Bacteria</taxon>
        <taxon>Pseudomonadati</taxon>
        <taxon>Pseudomonadota</taxon>
        <taxon>Alphaproteobacteria</taxon>
        <taxon>Hyphomonadales</taxon>
        <taxon>Hyphomonadaceae</taxon>
        <taxon>Hyphomonas</taxon>
    </lineage>
</organism>
<accession>A0A059G2B3</accession>
<sequence length="71" mass="7763">IAVPAHPGRRLIRLRAELEGGGEAPVRDLEPVEFTQIIIGQDRGKLQDLVKVAIESDGLTIRTRTLVAHLS</sequence>
<keyword evidence="2" id="KW-1185">Reference proteome</keyword>
<evidence type="ECO:0000313" key="2">
    <source>
        <dbReference type="Proteomes" id="UP000024942"/>
    </source>
</evidence>
<evidence type="ECO:0000313" key="1">
    <source>
        <dbReference type="EMBL" id="KDA00710.1"/>
    </source>
</evidence>
<proteinExistence type="predicted"/>
<comment type="caution">
    <text evidence="1">The sequence shown here is derived from an EMBL/GenBank/DDBJ whole genome shotgun (WGS) entry which is preliminary data.</text>
</comment>
<dbReference type="AlphaFoldDB" id="A0A059G2B3"/>
<gene>
    <name evidence="1" type="ORF">HOC_19151</name>
</gene>
<feature type="non-terminal residue" evidence="1">
    <location>
        <position position="1"/>
    </location>
</feature>
<protein>
    <submittedName>
        <fullName evidence="1">Uncharacterized protein</fullName>
    </submittedName>
</protein>
<name>A0A059G2B3_9PROT</name>
<reference evidence="1 2" key="1">
    <citation type="journal article" date="2014" name="Antonie Van Leeuwenhoek">
        <title>Hyphomonas beringensis sp. nov. and Hyphomonas chukchiensis sp. nov., isolated from surface seawater of the Bering Sea and Chukchi Sea.</title>
        <authorList>
            <person name="Li C."/>
            <person name="Lai Q."/>
            <person name="Li G."/>
            <person name="Dong C."/>
            <person name="Wang J."/>
            <person name="Liao Y."/>
            <person name="Shao Z."/>
        </authorList>
    </citation>
    <scope>NUCLEOTIDE SEQUENCE [LARGE SCALE GENOMIC DNA]</scope>
    <source>
        <strain evidence="1 2">SCH89</strain>
    </source>
</reference>
<dbReference type="RefSeq" id="WP_035541543.1">
    <property type="nucleotide sequence ID" value="NZ_ARYL01000055.1"/>
</dbReference>
<dbReference type="PATRIC" id="fig|1280953.3.peg.3830"/>